<name>A0A9W8WJ97_9HYPO</name>
<dbReference type="AlphaFoldDB" id="A0A9W8WJ97"/>
<evidence type="ECO:0000259" key="1">
    <source>
        <dbReference type="Pfam" id="PF20150"/>
    </source>
</evidence>
<organism evidence="2 3">
    <name type="scientific">Fusarium piperis</name>
    <dbReference type="NCBI Taxonomy" id="1435070"/>
    <lineage>
        <taxon>Eukaryota</taxon>
        <taxon>Fungi</taxon>
        <taxon>Dikarya</taxon>
        <taxon>Ascomycota</taxon>
        <taxon>Pezizomycotina</taxon>
        <taxon>Sordariomycetes</taxon>
        <taxon>Hypocreomycetidae</taxon>
        <taxon>Hypocreales</taxon>
        <taxon>Nectriaceae</taxon>
        <taxon>Fusarium</taxon>
        <taxon>Fusarium solani species complex</taxon>
    </lineage>
</organism>
<proteinExistence type="predicted"/>
<sequence length="302" mass="34401">MPAATNATTPSPTFDLFSKLPAEIQDRIWGMAIEPAAPRAYYVDATATPMGPNGRTLRCGLRRIQHPQSPQITSREGETRTIMRVSFSAAQSAIRQWRTWDPEEPFSLEDKIETRNPKYLSQKESRRSRRIVVSACKDLMVLNKQGNRLSLPSELSVIREPHHFVALLCPRHMGFSEMELHLKYAVVGAFIRFPALRVLYIAIDDFDDNDSLCRATPAIPAYGNASLRWYEENLEKPEEQGGIPQAFRLKGGSYCEIRPGEFPNTYEMWNLLDSLRASLAWAESRGDLLEDVSLRLMKWRDA</sequence>
<accession>A0A9W8WJ97</accession>
<dbReference type="Pfam" id="PF20150">
    <property type="entry name" value="2EXR"/>
    <property type="match status" value="1"/>
</dbReference>
<dbReference type="InterPro" id="IPR045518">
    <property type="entry name" value="2EXR"/>
</dbReference>
<keyword evidence="3" id="KW-1185">Reference proteome</keyword>
<gene>
    <name evidence="2" type="ORF">N0V84_002421</name>
</gene>
<dbReference type="EMBL" id="JAPEUR010000029">
    <property type="protein sequence ID" value="KAJ4327159.1"/>
    <property type="molecule type" value="Genomic_DNA"/>
</dbReference>
<evidence type="ECO:0000313" key="2">
    <source>
        <dbReference type="EMBL" id="KAJ4327159.1"/>
    </source>
</evidence>
<feature type="domain" description="2EXR" evidence="1">
    <location>
        <begin position="14"/>
        <end position="94"/>
    </location>
</feature>
<protein>
    <recommendedName>
        <fullName evidence="1">2EXR domain-containing protein</fullName>
    </recommendedName>
</protein>
<dbReference type="Proteomes" id="UP001140502">
    <property type="component" value="Unassembled WGS sequence"/>
</dbReference>
<comment type="caution">
    <text evidence="2">The sequence shown here is derived from an EMBL/GenBank/DDBJ whole genome shotgun (WGS) entry which is preliminary data.</text>
</comment>
<dbReference type="OrthoDB" id="5022951at2759"/>
<reference evidence="2" key="1">
    <citation type="submission" date="2022-10" db="EMBL/GenBank/DDBJ databases">
        <title>Tapping the CABI collections for fungal endophytes: first genome assemblies for Collariella, Neodidymelliopsis, Ascochyta clinopodiicola, Didymella pomorum, Didymosphaeria variabile, Neocosmospora piperis and Neocucurbitaria cava.</title>
        <authorList>
            <person name="Hill R."/>
        </authorList>
    </citation>
    <scope>NUCLEOTIDE SEQUENCE</scope>
    <source>
        <strain evidence="2">IMI 366586</strain>
    </source>
</reference>
<evidence type="ECO:0000313" key="3">
    <source>
        <dbReference type="Proteomes" id="UP001140502"/>
    </source>
</evidence>